<dbReference type="RefSeq" id="WP_255916288.1">
    <property type="nucleotide sequence ID" value="NZ_JANFQO010000025.1"/>
</dbReference>
<evidence type="ECO:0000313" key="2">
    <source>
        <dbReference type="EMBL" id="MCQ4167100.1"/>
    </source>
</evidence>
<name>A0ABT1QXT5_9GAMM</name>
<feature type="signal peptide" evidence="1">
    <location>
        <begin position="1"/>
        <end position="29"/>
    </location>
</feature>
<accession>A0ABT1QXT5</accession>
<dbReference type="Proteomes" id="UP001165498">
    <property type="component" value="Unassembled WGS sequence"/>
</dbReference>
<keyword evidence="1" id="KW-0732">Signal</keyword>
<proteinExistence type="predicted"/>
<evidence type="ECO:0000256" key="1">
    <source>
        <dbReference type="SAM" id="SignalP"/>
    </source>
</evidence>
<protein>
    <submittedName>
        <fullName evidence="2">Uncharacterized protein</fullName>
    </submittedName>
</protein>
<dbReference type="EMBL" id="JANFQO010000025">
    <property type="protein sequence ID" value="MCQ4167100.1"/>
    <property type="molecule type" value="Genomic_DNA"/>
</dbReference>
<gene>
    <name evidence="2" type="ORF">NM961_20485</name>
</gene>
<reference evidence="2" key="1">
    <citation type="submission" date="2022-07" db="EMBL/GenBank/DDBJ databases">
        <title>Tahibacter sp., a new gammaproteobacterium isolated from the silt sample collected at pig farm.</title>
        <authorList>
            <person name="Chen H."/>
        </authorList>
    </citation>
    <scope>NUCLEOTIDE SEQUENCE</scope>
    <source>
        <strain evidence="2">P2K</strain>
    </source>
</reference>
<evidence type="ECO:0000313" key="3">
    <source>
        <dbReference type="Proteomes" id="UP001165498"/>
    </source>
</evidence>
<sequence>MNATWRGHSGFGLAGLLLVLALLCGTAQAQVTVTVNGNVAHADISLVSGLNTYEGEVTIEFDSPANLTVPNLNFQAQLVNSSDPALAARLPLGVAVDPAFPVLITIEPITVERIFASGMQLHETPDGNLRFLNAYHMEIHTHELVYTPGTPYRVFKAPVGGAFYDITADVNNGSVRGRGRSGGFSQFLLVKDTRPELVGLPGLGVPVIALLKVTELELRIVAALLDNVLRLELGALLTNVQLALIVLDYGTAIAQLDQMILRIEQEAGTGIPNVWRAQRDLVNDAGDLDGLARSLRYSIQRLNGGP</sequence>
<dbReference type="InterPro" id="IPR046511">
    <property type="entry name" value="DUF6689"/>
</dbReference>
<keyword evidence="3" id="KW-1185">Reference proteome</keyword>
<dbReference type="Pfam" id="PF20396">
    <property type="entry name" value="DUF6689"/>
    <property type="match status" value="1"/>
</dbReference>
<organism evidence="2 3">
    <name type="scientific">Tahibacter harae</name>
    <dbReference type="NCBI Taxonomy" id="2963937"/>
    <lineage>
        <taxon>Bacteria</taxon>
        <taxon>Pseudomonadati</taxon>
        <taxon>Pseudomonadota</taxon>
        <taxon>Gammaproteobacteria</taxon>
        <taxon>Lysobacterales</taxon>
        <taxon>Rhodanobacteraceae</taxon>
        <taxon>Tahibacter</taxon>
    </lineage>
</organism>
<comment type="caution">
    <text evidence="2">The sequence shown here is derived from an EMBL/GenBank/DDBJ whole genome shotgun (WGS) entry which is preliminary data.</text>
</comment>
<feature type="chain" id="PRO_5047254305" evidence="1">
    <location>
        <begin position="30"/>
        <end position="306"/>
    </location>
</feature>